<dbReference type="RefSeq" id="WP_066598460.1">
    <property type="nucleotide sequence ID" value="NZ_CP016282.1"/>
</dbReference>
<reference evidence="2 3" key="1">
    <citation type="submission" date="2016-06" db="EMBL/GenBank/DDBJ databases">
        <title>Genome sequencing of Cryobacterium arcticum PAMC 27867.</title>
        <authorList>
            <person name="Lee J."/>
            <person name="Kim O.-S."/>
        </authorList>
    </citation>
    <scope>NUCLEOTIDE SEQUENCE [LARGE SCALE GENOMIC DNA]</scope>
    <source>
        <strain evidence="2 3">PAMC 27867</strain>
    </source>
</reference>
<dbReference type="OrthoDB" id="1954318at2"/>
<dbReference type="STRING" id="670052.PA27867_3619"/>
<keyword evidence="3" id="KW-1185">Reference proteome</keyword>
<name>A0A1B1BPP4_9MICO</name>
<gene>
    <name evidence="2" type="ORF">PA27867_3619</name>
</gene>
<proteinExistence type="predicted"/>
<evidence type="ECO:0000313" key="3">
    <source>
        <dbReference type="Proteomes" id="UP000092582"/>
    </source>
</evidence>
<evidence type="ECO:0008006" key="4">
    <source>
        <dbReference type="Google" id="ProtNLM"/>
    </source>
</evidence>
<evidence type="ECO:0000256" key="1">
    <source>
        <dbReference type="SAM" id="MobiDB-lite"/>
    </source>
</evidence>
<dbReference type="EMBL" id="CP016282">
    <property type="protein sequence ID" value="ANP74537.1"/>
    <property type="molecule type" value="Genomic_DNA"/>
</dbReference>
<feature type="compositionally biased region" description="Polar residues" evidence="1">
    <location>
        <begin position="97"/>
        <end position="107"/>
    </location>
</feature>
<dbReference type="Proteomes" id="UP000092582">
    <property type="component" value="Chromosome 1"/>
</dbReference>
<feature type="region of interest" description="Disordered" evidence="1">
    <location>
        <begin position="91"/>
        <end position="113"/>
    </location>
</feature>
<sequence length="130" mass="13925">MGVRIDVDLSSHFPRITDGILAGFVRGQNMAAEELVKLSAARAPMDDEGTLVGSIAAVHADNPGEDAGVIADTPYAQRWHEDGALVDSLGRRYPGNSDFQNNRTSHYFSGPAEENKDELGKIIAMEAGRG</sequence>
<protein>
    <recommendedName>
        <fullName evidence="4">HK97 gp10 family phage protein</fullName>
    </recommendedName>
</protein>
<accession>A0A1B1BPP4</accession>
<dbReference type="KEGG" id="cart:PA27867_3619"/>
<dbReference type="AlphaFoldDB" id="A0A1B1BPP4"/>
<evidence type="ECO:0000313" key="2">
    <source>
        <dbReference type="EMBL" id="ANP74537.1"/>
    </source>
</evidence>
<organism evidence="2 3">
    <name type="scientific">Cryobacterium arcticum</name>
    <dbReference type="NCBI Taxonomy" id="670052"/>
    <lineage>
        <taxon>Bacteria</taxon>
        <taxon>Bacillati</taxon>
        <taxon>Actinomycetota</taxon>
        <taxon>Actinomycetes</taxon>
        <taxon>Micrococcales</taxon>
        <taxon>Microbacteriaceae</taxon>
        <taxon>Cryobacterium</taxon>
    </lineage>
</organism>